<feature type="domain" description="Spermatogenesis-associated protein 20-like TRX" evidence="1">
    <location>
        <begin position="4"/>
        <end position="165"/>
    </location>
</feature>
<dbReference type="SUPFAM" id="SSF48208">
    <property type="entry name" value="Six-hairpin glycosidases"/>
    <property type="match status" value="1"/>
</dbReference>
<dbReference type="Pfam" id="PF03190">
    <property type="entry name" value="Thioredox_DsbH"/>
    <property type="match status" value="1"/>
</dbReference>
<dbReference type="InterPro" id="IPR036249">
    <property type="entry name" value="Thioredoxin-like_sf"/>
</dbReference>
<sequence>MKTTNRLIHETSPYLLQHAHNPVDWYPWGQEALDKAKATDKPILVSIGYSACHWCHVMERESFENETIAAFMNEHFINIKVDREERPDVDSIYMEAVQLVQNGQGGWPLNCFLMPDGRPFFGGTYFPPNPAYQRASWIQVLQNLSKAYQERREDVEAQANQLIGYIQKAQTQFSNTIALPKGEQPFDPSFIKNTFESLSKNFDEENGGFGGAPKFPGTMPLQFCWNYYLAEGEAAALEHLVRSLDKMSNGGIYDHLGGGFSRYTVDERWLVPHFEKMLYDNALLVGLLADTYRLTGKPLYKQRIEETFAWLEREMLSDEGGFYAALDADSEGVEGKFYVWDQAEIIALLGEDSALFCAFYDVSERGNWEEKNILNIPVDKASFMEQHSVENEAEFETYLLDCRTKLLAERSKRVRPGLDDKILLDWNMMLVTAYCKAYKALGIEAYKKRALKALVFALKSFRMEEGSLHLCHSYKNGQAKHHAFLDDYAFLIEALIEVHTITQDTSYSDLAKEYLDFVNNEFLDHQQHLYYFTSAKQEDIIIHKKAIYDGATPSGNAVMLHNLQRLGILFDAPQYRTQALKMALVVQDKVSEYPSSFGQWANALFLEAYPLKTIAVMGTETASTVQTLLGKALLNTFISTEKTKAVRGLAVPSTTGEISIVVCKDYTCNLPVDTVEAALELL</sequence>
<dbReference type="GO" id="GO:0005975">
    <property type="term" value="P:carbohydrate metabolic process"/>
    <property type="evidence" value="ECO:0007669"/>
    <property type="project" value="InterPro"/>
</dbReference>
<dbReference type="InterPro" id="IPR008928">
    <property type="entry name" value="6-hairpin_glycosidase_sf"/>
</dbReference>
<dbReference type="AlphaFoldDB" id="A0A6S6UA05"/>
<dbReference type="Gene3D" id="1.50.10.10">
    <property type="match status" value="1"/>
</dbReference>
<dbReference type="PIRSF" id="PIRSF006402">
    <property type="entry name" value="UCP006402_thioredoxin"/>
    <property type="match status" value="1"/>
</dbReference>
<accession>A0A6S6UA05</accession>
<dbReference type="PANTHER" id="PTHR42899">
    <property type="entry name" value="SPERMATOGENESIS-ASSOCIATED PROTEIN 20"/>
    <property type="match status" value="1"/>
</dbReference>
<dbReference type="SUPFAM" id="SSF52833">
    <property type="entry name" value="Thioredoxin-like"/>
    <property type="match status" value="1"/>
</dbReference>
<reference evidence="2" key="1">
    <citation type="submission" date="2020-01" db="EMBL/GenBank/DDBJ databases">
        <authorList>
            <person name="Meier V. D."/>
            <person name="Meier V D."/>
        </authorList>
    </citation>
    <scope>NUCLEOTIDE SEQUENCE</scope>
    <source>
        <strain evidence="2">HLG_WM_MAG_10</strain>
    </source>
</reference>
<dbReference type="Gene3D" id="1.50.10.20">
    <property type="match status" value="1"/>
</dbReference>
<proteinExistence type="predicted"/>
<keyword evidence="2" id="KW-0418">Kinase</keyword>
<dbReference type="InterPro" id="IPR024705">
    <property type="entry name" value="Ssp411"/>
</dbReference>
<dbReference type="InterPro" id="IPR012341">
    <property type="entry name" value="6hp_glycosidase-like_sf"/>
</dbReference>
<protein>
    <submittedName>
        <fullName evidence="2">Thymidylate kinase (EC)</fullName>
        <ecNumber evidence="2">2.7.4.9</ecNumber>
    </submittedName>
</protein>
<dbReference type="PANTHER" id="PTHR42899:SF1">
    <property type="entry name" value="SPERMATOGENESIS-ASSOCIATED PROTEIN 20"/>
    <property type="match status" value="1"/>
</dbReference>
<evidence type="ECO:0000313" key="2">
    <source>
        <dbReference type="EMBL" id="CAA6830046.1"/>
    </source>
</evidence>
<dbReference type="CDD" id="cd02955">
    <property type="entry name" value="SSP411"/>
    <property type="match status" value="1"/>
</dbReference>
<dbReference type="EMBL" id="CACVAQ010000531">
    <property type="protein sequence ID" value="CAA6830046.1"/>
    <property type="molecule type" value="Genomic_DNA"/>
</dbReference>
<dbReference type="Gene3D" id="3.40.30.10">
    <property type="entry name" value="Glutaredoxin"/>
    <property type="match status" value="1"/>
</dbReference>
<gene>
    <name evidence="2" type="ORF">HELGO_WM26402</name>
</gene>
<evidence type="ECO:0000259" key="1">
    <source>
        <dbReference type="Pfam" id="PF03190"/>
    </source>
</evidence>
<name>A0A6S6UA05_9BACT</name>
<organism evidence="2">
    <name type="scientific">uncultured Aureispira sp</name>
    <dbReference type="NCBI Taxonomy" id="1331704"/>
    <lineage>
        <taxon>Bacteria</taxon>
        <taxon>Pseudomonadati</taxon>
        <taxon>Bacteroidota</taxon>
        <taxon>Saprospiria</taxon>
        <taxon>Saprospirales</taxon>
        <taxon>Saprospiraceae</taxon>
        <taxon>Aureispira</taxon>
        <taxon>environmental samples</taxon>
    </lineage>
</organism>
<keyword evidence="2" id="KW-0808">Transferase</keyword>
<dbReference type="GO" id="GO:0004798">
    <property type="term" value="F:dTMP kinase activity"/>
    <property type="evidence" value="ECO:0007669"/>
    <property type="project" value="UniProtKB-EC"/>
</dbReference>
<dbReference type="InterPro" id="IPR004879">
    <property type="entry name" value="Ssp411-like_TRX"/>
</dbReference>
<dbReference type="EC" id="2.7.4.9" evidence="2"/>